<dbReference type="InterPro" id="IPR003838">
    <property type="entry name" value="ABC3_permease_C"/>
</dbReference>
<organism evidence="10 11">
    <name type="scientific">Gloeobacter violaceus (strain ATCC 29082 / PCC 7421)</name>
    <dbReference type="NCBI Taxonomy" id="251221"/>
    <lineage>
        <taxon>Bacteria</taxon>
        <taxon>Bacillati</taxon>
        <taxon>Cyanobacteriota</taxon>
        <taxon>Cyanophyceae</taxon>
        <taxon>Gloeobacterales</taxon>
        <taxon>Gloeobacteraceae</taxon>
        <taxon>Gloeobacter</taxon>
    </lineage>
</organism>
<dbReference type="PANTHER" id="PTHR30572:SF4">
    <property type="entry name" value="ABC TRANSPORTER PERMEASE YTRF"/>
    <property type="match status" value="1"/>
</dbReference>
<dbReference type="PATRIC" id="fig|251221.4.peg.790"/>
<gene>
    <name evidence="10" type="ordered locus">gll0774</name>
</gene>
<reference evidence="10 11" key="2">
    <citation type="journal article" date="2003" name="DNA Res.">
        <title>Complete genome structure of Gloeobacter violaceus PCC 7421, a cyanobacterium that lacks thylakoids (supplement).</title>
        <authorList>
            <person name="Nakamura Y."/>
            <person name="Kaneko T."/>
            <person name="Sato S."/>
            <person name="Mimuro M."/>
            <person name="Miyashita H."/>
            <person name="Tsuchiya T."/>
            <person name="Sasamoto S."/>
            <person name="Watanabe A."/>
            <person name="Kawashima K."/>
            <person name="Kishida Y."/>
            <person name="Kiyokawa C."/>
            <person name="Kohara M."/>
            <person name="Matsumoto M."/>
            <person name="Matsuno A."/>
            <person name="Nakazaki N."/>
            <person name="Shimpo S."/>
            <person name="Takeuchi C."/>
            <person name="Yamada M."/>
            <person name="Tabata S."/>
        </authorList>
    </citation>
    <scope>NUCLEOTIDE SEQUENCE [LARGE SCALE GENOMIC DNA]</scope>
    <source>
        <strain evidence="11">ATCC 29082 / PCC 7421</strain>
    </source>
</reference>
<dbReference type="AlphaFoldDB" id="Q7NMJ1"/>
<dbReference type="Pfam" id="PF02687">
    <property type="entry name" value="FtsX"/>
    <property type="match status" value="1"/>
</dbReference>
<evidence type="ECO:0000256" key="7">
    <source>
        <dbReference type="SAM" id="Phobius"/>
    </source>
</evidence>
<evidence type="ECO:0000256" key="6">
    <source>
        <dbReference type="ARBA" id="ARBA00038076"/>
    </source>
</evidence>
<feature type="transmembrane region" description="Helical" evidence="7">
    <location>
        <begin position="368"/>
        <end position="395"/>
    </location>
</feature>
<protein>
    <submittedName>
        <fullName evidence="10">Gll0774 protein</fullName>
    </submittedName>
</protein>
<dbReference type="GO" id="GO:0022857">
    <property type="term" value="F:transmembrane transporter activity"/>
    <property type="evidence" value="ECO:0000318"/>
    <property type="project" value="GO_Central"/>
</dbReference>
<feature type="domain" description="MacB-like periplasmic core" evidence="9">
    <location>
        <begin position="54"/>
        <end position="285"/>
    </location>
</feature>
<evidence type="ECO:0000256" key="1">
    <source>
        <dbReference type="ARBA" id="ARBA00004651"/>
    </source>
</evidence>
<dbReference type="InterPro" id="IPR050250">
    <property type="entry name" value="Macrolide_Exporter_MacB"/>
</dbReference>
<feature type="transmembrane region" description="Helical" evidence="7">
    <location>
        <begin position="319"/>
        <end position="347"/>
    </location>
</feature>
<feature type="transmembrane region" description="Helical" evidence="7">
    <location>
        <begin position="407"/>
        <end position="429"/>
    </location>
</feature>
<proteinExistence type="inferred from homology"/>
<evidence type="ECO:0000259" key="8">
    <source>
        <dbReference type="Pfam" id="PF02687"/>
    </source>
</evidence>
<dbReference type="GO" id="GO:0005886">
    <property type="term" value="C:plasma membrane"/>
    <property type="evidence" value="ECO:0000318"/>
    <property type="project" value="GO_Central"/>
</dbReference>
<evidence type="ECO:0000313" key="11">
    <source>
        <dbReference type="Proteomes" id="UP000000557"/>
    </source>
</evidence>
<dbReference type="EnsemblBacteria" id="BAC88715">
    <property type="protein sequence ID" value="BAC88715"/>
    <property type="gene ID" value="BAC88715"/>
</dbReference>
<comment type="similarity">
    <text evidence="6">Belongs to the ABC-4 integral membrane protein family.</text>
</comment>
<evidence type="ECO:0000259" key="9">
    <source>
        <dbReference type="Pfam" id="PF12704"/>
    </source>
</evidence>
<feature type="domain" description="ABC3 transporter permease C-terminal" evidence="8">
    <location>
        <begin position="327"/>
        <end position="439"/>
    </location>
</feature>
<keyword evidence="3 7" id="KW-0812">Transmembrane</keyword>
<evidence type="ECO:0000256" key="3">
    <source>
        <dbReference type="ARBA" id="ARBA00022692"/>
    </source>
</evidence>
<dbReference type="OrthoDB" id="9770099at2"/>
<keyword evidence="5 7" id="KW-0472">Membrane</keyword>
<dbReference type="EMBL" id="BA000045">
    <property type="protein sequence ID" value="BAC88715.1"/>
    <property type="molecule type" value="Genomic_DNA"/>
</dbReference>
<accession>Q7NMJ1</accession>
<keyword evidence="4 7" id="KW-1133">Transmembrane helix</keyword>
<dbReference type="PhylomeDB" id="Q7NMJ1"/>
<dbReference type="Proteomes" id="UP000000557">
    <property type="component" value="Chromosome"/>
</dbReference>
<comment type="subcellular location">
    <subcellularLocation>
        <location evidence="1">Cell membrane</location>
        <topology evidence="1">Multi-pass membrane protein</topology>
    </subcellularLocation>
</comment>
<dbReference type="InParanoid" id="Q7NMJ1"/>
<dbReference type="eggNOG" id="COG0577">
    <property type="taxonomic scope" value="Bacteria"/>
</dbReference>
<evidence type="ECO:0000256" key="4">
    <source>
        <dbReference type="ARBA" id="ARBA00022989"/>
    </source>
</evidence>
<dbReference type="PANTHER" id="PTHR30572">
    <property type="entry name" value="MEMBRANE COMPONENT OF TRANSPORTER-RELATED"/>
    <property type="match status" value="1"/>
</dbReference>
<feature type="transmembrane region" description="Helical" evidence="7">
    <location>
        <begin position="55"/>
        <end position="75"/>
    </location>
</feature>
<evidence type="ECO:0000313" key="10">
    <source>
        <dbReference type="EMBL" id="BAC88715.1"/>
    </source>
</evidence>
<keyword evidence="11" id="KW-1185">Reference proteome</keyword>
<name>Q7NMJ1_GLOVI</name>
<evidence type="ECO:0000256" key="5">
    <source>
        <dbReference type="ARBA" id="ARBA00023136"/>
    </source>
</evidence>
<keyword evidence="2" id="KW-1003">Cell membrane</keyword>
<sequence length="446" mass="46311">MPPDRTDSAMELKQQTPVTLSLGNGSPPARRGGLDLIETIQLAWGSLLANKLRSALTMLGVIIGIAAVIAMVAIGRGAQAQTEAQLKSLGSNLIFVQNGAASFGGTPGASQGAGTATTLTWDDAKAIAATAQAVEDVAPQLNGRAQATFAGANTNTNLVGTTPSYVKVRDFLPLTGRFFNQIELDQSAKVAVLGQTVVDELGLDSRSALGKSIRIRGEDFLVIGTLEYKGATQFRDQDDQIVLPLTTMAGRIVGVNSLSGIALNNVAVSAESGDQIDAAQFQITNLLRLRHKIVPPRVDDFFIRTQADLVEASNSVTGIFTILLGVTAAISLVVGGIGIMNIMLVSVSERTREIGIRKAIGARSGDILRQFLIEAVVLAASGGLLGIGLGVAAAWAVSATLGWQTSVAAESIALSLGVCVAIGVFFGVYPARQAARLDPIAALRAD</sequence>
<dbReference type="STRING" id="251221.gene:10758251"/>
<dbReference type="InterPro" id="IPR025857">
    <property type="entry name" value="MacB_PCD"/>
</dbReference>
<evidence type="ECO:0000256" key="2">
    <source>
        <dbReference type="ARBA" id="ARBA00022475"/>
    </source>
</evidence>
<reference evidence="10 11" key="1">
    <citation type="journal article" date="2003" name="DNA Res.">
        <title>Complete genome structure of Gloeobacter violaceus PCC 7421, a cyanobacterium that lacks thylakoids.</title>
        <authorList>
            <person name="Nakamura Y."/>
            <person name="Kaneko T."/>
            <person name="Sato S."/>
            <person name="Mimuro M."/>
            <person name="Miyashita H."/>
            <person name="Tsuchiya T."/>
            <person name="Sasamoto S."/>
            <person name="Watanabe A."/>
            <person name="Kawashima K."/>
            <person name="Kishida Y."/>
            <person name="Kiyokawa C."/>
            <person name="Kohara M."/>
            <person name="Matsumoto M."/>
            <person name="Matsuno A."/>
            <person name="Nakazaki N."/>
            <person name="Shimpo S."/>
            <person name="Takeuchi C."/>
            <person name="Yamada M."/>
            <person name="Tabata S."/>
        </authorList>
    </citation>
    <scope>NUCLEOTIDE SEQUENCE [LARGE SCALE GENOMIC DNA]</scope>
    <source>
        <strain evidence="11">ATCC 29082 / PCC 7421</strain>
    </source>
</reference>
<dbReference type="Pfam" id="PF12704">
    <property type="entry name" value="MacB_PCD"/>
    <property type="match status" value="1"/>
</dbReference>
<dbReference type="KEGG" id="gvi:gll0774"/>
<dbReference type="HOGENOM" id="CLU_000604_8_0_3"/>